<feature type="region of interest" description="Disordered" evidence="1">
    <location>
        <begin position="257"/>
        <end position="276"/>
    </location>
</feature>
<dbReference type="InterPro" id="IPR029071">
    <property type="entry name" value="Ubiquitin-like_domsf"/>
</dbReference>
<dbReference type="GO" id="GO:0005634">
    <property type="term" value="C:nucleus"/>
    <property type="evidence" value="ECO:0007669"/>
    <property type="project" value="TreeGrafter"/>
</dbReference>
<feature type="region of interest" description="Disordered" evidence="1">
    <location>
        <begin position="1"/>
        <end position="54"/>
    </location>
</feature>
<gene>
    <name evidence="3" type="ORF">sr15587</name>
</gene>
<feature type="compositionally biased region" description="Pro residues" evidence="1">
    <location>
        <begin position="209"/>
        <end position="221"/>
    </location>
</feature>
<name>E6ZR11_SPORE</name>
<proteinExistence type="predicted"/>
<reference evidence="3 4" key="1">
    <citation type="journal article" date="2010" name="Science">
        <title>Pathogenicity determinants in smut fungi revealed by genome comparison.</title>
        <authorList>
            <person name="Schirawski J."/>
            <person name="Mannhaupt G."/>
            <person name="Muench K."/>
            <person name="Brefort T."/>
            <person name="Schipper K."/>
            <person name="Doehlemann G."/>
            <person name="Di Stasio M."/>
            <person name="Roessel N."/>
            <person name="Mendoza-Mendoza A."/>
            <person name="Pester D."/>
            <person name="Mueller O."/>
            <person name="Winterberg B."/>
            <person name="Meyer E."/>
            <person name="Ghareeb H."/>
            <person name="Wollenberg T."/>
            <person name="Muensterkoetter M."/>
            <person name="Wong P."/>
            <person name="Walter M."/>
            <person name="Stukenbrock E."/>
            <person name="Gueldener U."/>
            <person name="Kahmann R."/>
        </authorList>
    </citation>
    <scope>NUCLEOTIDE SEQUENCE [LARGE SCALE GENOMIC DNA]</scope>
    <source>
        <strain evidence="4">SRZ2</strain>
    </source>
</reference>
<dbReference type="SUPFAM" id="SSF54236">
    <property type="entry name" value="Ubiquitin-like"/>
    <property type="match status" value="1"/>
</dbReference>
<dbReference type="Pfam" id="PF00789">
    <property type="entry name" value="UBX"/>
    <property type="match status" value="1"/>
</dbReference>
<dbReference type="eggNOG" id="ENOG502S9F3">
    <property type="taxonomic scope" value="Eukaryota"/>
</dbReference>
<dbReference type="SMART" id="SM00166">
    <property type="entry name" value="UBX"/>
    <property type="match status" value="1"/>
</dbReference>
<dbReference type="EMBL" id="FQ311438">
    <property type="protein sequence ID" value="CBQ69668.1"/>
    <property type="molecule type" value="Genomic_DNA"/>
</dbReference>
<feature type="compositionally biased region" description="Low complexity" evidence="1">
    <location>
        <begin position="222"/>
        <end position="245"/>
    </location>
</feature>
<dbReference type="InterPro" id="IPR001012">
    <property type="entry name" value="UBX_dom"/>
</dbReference>
<keyword evidence="4" id="KW-1185">Reference proteome</keyword>
<evidence type="ECO:0000256" key="1">
    <source>
        <dbReference type="SAM" id="MobiDB-lite"/>
    </source>
</evidence>
<accession>E6ZR11</accession>
<feature type="compositionally biased region" description="Low complexity" evidence="1">
    <location>
        <begin position="8"/>
        <end position="26"/>
    </location>
</feature>
<dbReference type="PANTHER" id="PTHR46467">
    <property type="entry name" value="TETHER CONTAINING UBX DOMAIN FOR GLUT4"/>
    <property type="match status" value="1"/>
</dbReference>
<dbReference type="AlphaFoldDB" id="E6ZR11"/>
<dbReference type="PANTHER" id="PTHR46467:SF1">
    <property type="entry name" value="TETHER CONTAINING UBX DOMAIN FOR GLUT4"/>
    <property type="match status" value="1"/>
</dbReference>
<dbReference type="Proteomes" id="UP000008867">
    <property type="component" value="Chromosome 17"/>
</dbReference>
<dbReference type="VEuPathDB" id="FungiDB:sr15587"/>
<evidence type="ECO:0000259" key="2">
    <source>
        <dbReference type="PROSITE" id="PS50033"/>
    </source>
</evidence>
<feature type="domain" description="UBX" evidence="2">
    <location>
        <begin position="98"/>
        <end position="182"/>
    </location>
</feature>
<dbReference type="GO" id="GO:0012506">
    <property type="term" value="C:vesicle membrane"/>
    <property type="evidence" value="ECO:0007669"/>
    <property type="project" value="TreeGrafter"/>
</dbReference>
<protein>
    <recommendedName>
        <fullName evidence="2">UBX domain-containing protein</fullName>
    </recommendedName>
</protein>
<dbReference type="OrthoDB" id="440781at2759"/>
<organism evidence="3 4">
    <name type="scientific">Sporisorium reilianum (strain SRZ2)</name>
    <name type="common">Maize head smut fungus</name>
    <dbReference type="NCBI Taxonomy" id="999809"/>
    <lineage>
        <taxon>Eukaryota</taxon>
        <taxon>Fungi</taxon>
        <taxon>Dikarya</taxon>
        <taxon>Basidiomycota</taxon>
        <taxon>Ustilaginomycotina</taxon>
        <taxon>Ustilaginomycetes</taxon>
        <taxon>Ustilaginales</taxon>
        <taxon>Ustilaginaceae</taxon>
        <taxon>Sporisorium</taxon>
    </lineage>
</organism>
<dbReference type="PROSITE" id="PS50033">
    <property type="entry name" value="UBX"/>
    <property type="match status" value="1"/>
</dbReference>
<evidence type="ECO:0000313" key="3">
    <source>
        <dbReference type="EMBL" id="CBQ69668.1"/>
    </source>
</evidence>
<dbReference type="GO" id="GO:0006886">
    <property type="term" value="P:intracellular protein transport"/>
    <property type="evidence" value="ECO:0007669"/>
    <property type="project" value="TreeGrafter"/>
</dbReference>
<dbReference type="HOGENOM" id="CLU_072390_0_0_1"/>
<dbReference type="Gene3D" id="3.10.20.90">
    <property type="entry name" value="Phosphatidylinositol 3-kinase Catalytic Subunit, Chain A, domain 1"/>
    <property type="match status" value="1"/>
</dbReference>
<evidence type="ECO:0000313" key="4">
    <source>
        <dbReference type="Proteomes" id="UP000008867"/>
    </source>
</evidence>
<sequence>MASSNEITSTASGSGSGSGSTPSSNTADGIRVFLPPSTNSPSVIPPLADDDLKPTPEELKTAFRSALLQRHGPDAPLLTRAQQEKQEARLGLNSSRNRTWTAVRIRIRFSDRTMIESTFGESDTLDAVYAFLDASLDEELTRGKNALIYTAPPKVEYGRNDKKWKGKTLRELGWIPSAVVSVKWDDVAMNSNAYPAPLKGQLKGRAEPVPAPPSFDQPPPSSSSSSTQQASAGQSSASGSSGNAAKPMPKWLKNIVSKSWLPHTHSDGVPAWTRFD</sequence>
<feature type="region of interest" description="Disordered" evidence="1">
    <location>
        <begin position="195"/>
        <end position="249"/>
    </location>
</feature>
<dbReference type="GO" id="GO:0005737">
    <property type="term" value="C:cytoplasm"/>
    <property type="evidence" value="ECO:0007669"/>
    <property type="project" value="TreeGrafter"/>
</dbReference>